<dbReference type="InterPro" id="IPR052022">
    <property type="entry name" value="26kDa_periplasmic_antigen"/>
</dbReference>
<evidence type="ECO:0000313" key="1">
    <source>
        <dbReference type="EMBL" id="MBD8046563.1"/>
    </source>
</evidence>
<comment type="caution">
    <text evidence="1">The sequence shown here is derived from an EMBL/GenBank/DDBJ whole genome shotgun (WGS) entry which is preliminary data.</text>
</comment>
<dbReference type="InterPro" id="IPR007497">
    <property type="entry name" value="SIMPL/DUF541"/>
</dbReference>
<accession>A0ABR8YQQ7</accession>
<dbReference type="PANTHER" id="PTHR34387:SF1">
    <property type="entry name" value="PERIPLASMIC IMMUNOGENIC PROTEIN"/>
    <property type="match status" value="1"/>
</dbReference>
<dbReference type="EMBL" id="JACSQB010000040">
    <property type="protein sequence ID" value="MBD8046563.1"/>
    <property type="molecule type" value="Genomic_DNA"/>
</dbReference>
<dbReference type="Proteomes" id="UP000627166">
    <property type="component" value="Unassembled WGS sequence"/>
</dbReference>
<evidence type="ECO:0000313" key="2">
    <source>
        <dbReference type="Proteomes" id="UP000627166"/>
    </source>
</evidence>
<dbReference type="Pfam" id="PF04402">
    <property type="entry name" value="SIMPL"/>
    <property type="match status" value="1"/>
</dbReference>
<dbReference type="PANTHER" id="PTHR34387">
    <property type="entry name" value="SLR1258 PROTEIN"/>
    <property type="match status" value="1"/>
</dbReference>
<sequence length="221" mass="24946">MRSSNFYGNDQYYNQNRADQGEMRVIGIGNIQTEPDIAIVNLGVITEAKNLETAQRENIIISNRVIDKLEEIGVLRKDIQTSIYNIEPQYDYIEGKQIFRNYKVTNIFTVTIRDIENVGEIIDAAVSTGVNNVGNINFTISDYDYYYKRALQSAVINAIEKAVTIGETLRIPVNTVPVSIKEQPPIQEFESRAIMKTYTASTPVMPGEIEITATVEASFQY</sequence>
<dbReference type="RefSeq" id="WP_191739535.1">
    <property type="nucleotide sequence ID" value="NZ_JACSQB010000040.1"/>
</dbReference>
<gene>
    <name evidence="1" type="ORF">H9637_05825</name>
</gene>
<dbReference type="Gene3D" id="3.30.110.170">
    <property type="entry name" value="Protein of unknown function (DUF541), domain 1"/>
    <property type="match status" value="1"/>
</dbReference>
<keyword evidence="2" id="KW-1185">Reference proteome</keyword>
<name>A0ABR8YQQ7_9CLOT</name>
<dbReference type="Gene3D" id="3.30.70.2970">
    <property type="entry name" value="Protein of unknown function (DUF541), domain 2"/>
    <property type="match status" value="1"/>
</dbReference>
<reference evidence="1 2" key="1">
    <citation type="submission" date="2020-08" db="EMBL/GenBank/DDBJ databases">
        <title>A Genomic Blueprint of the Chicken Gut Microbiome.</title>
        <authorList>
            <person name="Gilroy R."/>
            <person name="Ravi A."/>
            <person name="Getino M."/>
            <person name="Pursley I."/>
            <person name="Horton D.L."/>
            <person name="Alikhan N.-F."/>
            <person name="Baker D."/>
            <person name="Gharbi K."/>
            <person name="Hall N."/>
            <person name="Watson M."/>
            <person name="Adriaenssens E.M."/>
            <person name="Foster-Nyarko E."/>
            <person name="Jarju S."/>
            <person name="Secka A."/>
            <person name="Antonio M."/>
            <person name="Oren A."/>
            <person name="Chaudhuri R."/>
            <person name="La Ragione R.M."/>
            <person name="Hildebrand F."/>
            <person name="Pallen M.J."/>
        </authorList>
    </citation>
    <scope>NUCLEOTIDE SEQUENCE [LARGE SCALE GENOMIC DNA]</scope>
    <source>
        <strain evidence="1 2">N37</strain>
    </source>
</reference>
<proteinExistence type="predicted"/>
<protein>
    <submittedName>
        <fullName evidence="1">SIMPL domain-containing protein</fullName>
    </submittedName>
</protein>
<organism evidence="1 2">
    <name type="scientific">Clostridium faecium</name>
    <dbReference type="NCBI Taxonomy" id="2762223"/>
    <lineage>
        <taxon>Bacteria</taxon>
        <taxon>Bacillati</taxon>
        <taxon>Bacillota</taxon>
        <taxon>Clostridia</taxon>
        <taxon>Eubacteriales</taxon>
        <taxon>Clostridiaceae</taxon>
        <taxon>Clostridium</taxon>
    </lineage>
</organism>